<dbReference type="SUPFAM" id="SSF55874">
    <property type="entry name" value="ATPase domain of HSP90 chaperone/DNA topoisomerase II/histidine kinase"/>
    <property type="match status" value="1"/>
</dbReference>
<evidence type="ECO:0000313" key="11">
    <source>
        <dbReference type="EMBL" id="EKF84942.1"/>
    </source>
</evidence>
<evidence type="ECO:0000256" key="8">
    <source>
        <dbReference type="ARBA" id="ARBA00023026"/>
    </source>
</evidence>
<dbReference type="NCBIfam" id="TIGR00229">
    <property type="entry name" value="sensory_box"/>
    <property type="match status" value="1"/>
</dbReference>
<reference evidence="11 12" key="1">
    <citation type="journal article" date="2012" name="J. Bacteriol.">
        <title>Draft genome sequence of Methanobacterium formicicum DSM 3637, an archaebacterium isolated from the methane producer amoeba Pelomyxa palustris.</title>
        <authorList>
            <person name="Gutierrez G."/>
        </authorList>
    </citation>
    <scope>NUCLEOTIDE SEQUENCE [LARGE SCALE GENOMIC DNA]</scope>
    <source>
        <strain evidence="12">DSM 3637 / PP1</strain>
    </source>
</reference>
<evidence type="ECO:0000259" key="10">
    <source>
        <dbReference type="PROSITE" id="PS50113"/>
    </source>
</evidence>
<dbReference type="GO" id="GO:0005524">
    <property type="term" value="F:ATP binding"/>
    <property type="evidence" value="ECO:0007669"/>
    <property type="project" value="UniProtKB-KW"/>
</dbReference>
<dbReference type="PANTHER" id="PTHR41523:SF8">
    <property type="entry name" value="ETHYLENE RESPONSE SENSOR PROTEIN"/>
    <property type="match status" value="1"/>
</dbReference>
<keyword evidence="5" id="KW-0547">Nucleotide-binding</keyword>
<dbReference type="RefSeq" id="WP_004031702.1">
    <property type="nucleotide sequence ID" value="NZ_AMPO01000011.1"/>
</dbReference>
<evidence type="ECO:0000256" key="3">
    <source>
        <dbReference type="ARBA" id="ARBA00022553"/>
    </source>
</evidence>
<gene>
    <name evidence="11" type="ORF">A994_11112</name>
</gene>
<evidence type="ECO:0000256" key="7">
    <source>
        <dbReference type="ARBA" id="ARBA00022840"/>
    </source>
</evidence>
<keyword evidence="6 11" id="KW-0418">Kinase</keyword>
<dbReference type="InterPro" id="IPR035965">
    <property type="entry name" value="PAS-like_dom_sf"/>
</dbReference>
<accession>K2R162</accession>
<feature type="domain" description="Histidine kinase" evidence="9">
    <location>
        <begin position="260"/>
        <end position="347"/>
    </location>
</feature>
<dbReference type="PROSITE" id="PS50109">
    <property type="entry name" value="HIS_KIN"/>
    <property type="match status" value="1"/>
</dbReference>
<evidence type="ECO:0000256" key="5">
    <source>
        <dbReference type="ARBA" id="ARBA00022741"/>
    </source>
</evidence>
<dbReference type="InterPro" id="IPR011495">
    <property type="entry name" value="Sig_transdc_His_kin_sub2_dim/P"/>
</dbReference>
<protein>
    <recommendedName>
        <fullName evidence="2">histidine kinase</fullName>
        <ecNumber evidence="2">2.7.13.3</ecNumber>
    </recommendedName>
</protein>
<evidence type="ECO:0000313" key="12">
    <source>
        <dbReference type="Proteomes" id="UP000007360"/>
    </source>
</evidence>
<dbReference type="Pfam" id="PF02518">
    <property type="entry name" value="HATPase_c"/>
    <property type="match status" value="1"/>
</dbReference>
<evidence type="ECO:0000256" key="6">
    <source>
        <dbReference type="ARBA" id="ARBA00022777"/>
    </source>
</evidence>
<dbReference type="Gene3D" id="3.30.565.10">
    <property type="entry name" value="Histidine kinase-like ATPase, C-terminal domain"/>
    <property type="match status" value="1"/>
</dbReference>
<keyword evidence="4" id="KW-0808">Transferase</keyword>
<proteinExistence type="predicted"/>
<evidence type="ECO:0000259" key="9">
    <source>
        <dbReference type="PROSITE" id="PS50109"/>
    </source>
</evidence>
<dbReference type="InterPro" id="IPR000700">
    <property type="entry name" value="PAS-assoc_C"/>
</dbReference>
<dbReference type="InterPro" id="IPR036890">
    <property type="entry name" value="HATPase_C_sf"/>
</dbReference>
<dbReference type="PATRIC" id="fig|1204725.3.peg.2232"/>
<dbReference type="PANTHER" id="PTHR41523">
    <property type="entry name" value="TWO-COMPONENT SYSTEM SENSOR PROTEIN"/>
    <property type="match status" value="1"/>
</dbReference>
<comment type="catalytic activity">
    <reaction evidence="1">
        <text>ATP + protein L-histidine = ADP + protein N-phospho-L-histidine.</text>
        <dbReference type="EC" id="2.7.13.3"/>
    </reaction>
</comment>
<keyword evidence="8" id="KW-0843">Virulence</keyword>
<dbReference type="SUPFAM" id="SSF55785">
    <property type="entry name" value="PYP-like sensor domain (PAS domain)"/>
    <property type="match status" value="1"/>
</dbReference>
<dbReference type="Pfam" id="PF07568">
    <property type="entry name" value="HisKA_2"/>
    <property type="match status" value="1"/>
</dbReference>
<evidence type="ECO:0000256" key="1">
    <source>
        <dbReference type="ARBA" id="ARBA00000085"/>
    </source>
</evidence>
<feature type="domain" description="PAC" evidence="10">
    <location>
        <begin position="94"/>
        <end position="145"/>
    </location>
</feature>
<dbReference type="GO" id="GO:0004673">
    <property type="term" value="F:protein histidine kinase activity"/>
    <property type="evidence" value="ECO:0007669"/>
    <property type="project" value="UniProtKB-EC"/>
</dbReference>
<dbReference type="Proteomes" id="UP000007360">
    <property type="component" value="Unassembled WGS sequence"/>
</dbReference>
<evidence type="ECO:0000256" key="4">
    <source>
        <dbReference type="ARBA" id="ARBA00022679"/>
    </source>
</evidence>
<sequence length="352" mass="40708">MIHDITKYEETEQLLKESEEKYKTLFNSNPDYRILLNHDMELVELNEAAIKTVGPHFDQYKEVWINGIGKIRPEDNPENLKKSVRKIINLNHSGPVTPKLIDKNGNTQWFEIYLTPIKIDEKIIGYQGTGHNLTTLKMAEKELKNSLMEKEILLREIHHRVKNNMQIISSLLNLQSSFIQDPKAIEAFHESQTRIQSMAMVHEQLYQSGDLTQISIRDYILKLVSNLFYSYGIRKDQITLVTEISDIKLNLETVLPCGLILCEVITNSLKYAFPDGEGEIRICLEFMDDTLHLTISDNGIGLTENDYLENKSLGMQLIQTLTNQLDGELELDIEQGTQYKISFKEAEYRERI</sequence>
<dbReference type="InterPro" id="IPR005467">
    <property type="entry name" value="His_kinase_dom"/>
</dbReference>
<keyword evidence="3" id="KW-0597">Phosphoprotein</keyword>
<dbReference type="PROSITE" id="PS50113">
    <property type="entry name" value="PAC"/>
    <property type="match status" value="1"/>
</dbReference>
<dbReference type="EC" id="2.7.13.3" evidence="2"/>
<keyword evidence="7" id="KW-0067">ATP-binding</keyword>
<dbReference type="AlphaFoldDB" id="K2R162"/>
<name>K2R162_METFP</name>
<dbReference type="InterPro" id="IPR000014">
    <property type="entry name" value="PAS"/>
</dbReference>
<dbReference type="InterPro" id="IPR003594">
    <property type="entry name" value="HATPase_dom"/>
</dbReference>
<comment type="caution">
    <text evidence="11">The sequence shown here is derived from an EMBL/GenBank/DDBJ whole genome shotgun (WGS) entry which is preliminary data.</text>
</comment>
<dbReference type="EMBL" id="AMPO01000011">
    <property type="protein sequence ID" value="EKF84942.1"/>
    <property type="molecule type" value="Genomic_DNA"/>
</dbReference>
<evidence type="ECO:0000256" key="2">
    <source>
        <dbReference type="ARBA" id="ARBA00012438"/>
    </source>
</evidence>
<dbReference type="Gene3D" id="3.30.450.20">
    <property type="entry name" value="PAS domain"/>
    <property type="match status" value="1"/>
</dbReference>
<organism evidence="11 12">
    <name type="scientific">Methanobacterium formicicum (strain DSM 3637 / PP1)</name>
    <dbReference type="NCBI Taxonomy" id="1204725"/>
    <lineage>
        <taxon>Archaea</taxon>
        <taxon>Methanobacteriati</taxon>
        <taxon>Methanobacteriota</taxon>
        <taxon>Methanomada group</taxon>
        <taxon>Methanobacteria</taxon>
        <taxon>Methanobacteriales</taxon>
        <taxon>Methanobacteriaceae</taxon>
        <taxon>Methanobacterium</taxon>
    </lineage>
</organism>
<dbReference type="SMART" id="SM00387">
    <property type="entry name" value="HATPase_c"/>
    <property type="match status" value="1"/>
</dbReference>
<keyword evidence="12" id="KW-1185">Reference proteome</keyword>